<organism evidence="1 2">
    <name type="scientific">Bipolaris victoriae (strain FI3)</name>
    <name type="common">Victoria blight of oats agent</name>
    <name type="synonym">Cochliobolus victoriae</name>
    <dbReference type="NCBI Taxonomy" id="930091"/>
    <lineage>
        <taxon>Eukaryota</taxon>
        <taxon>Fungi</taxon>
        <taxon>Dikarya</taxon>
        <taxon>Ascomycota</taxon>
        <taxon>Pezizomycotina</taxon>
        <taxon>Dothideomycetes</taxon>
        <taxon>Pleosporomycetidae</taxon>
        <taxon>Pleosporales</taxon>
        <taxon>Pleosporineae</taxon>
        <taxon>Pleosporaceae</taxon>
        <taxon>Bipolaris</taxon>
    </lineage>
</organism>
<accession>W7EFC8</accession>
<dbReference type="EMBL" id="KI968749">
    <property type="protein sequence ID" value="EUN25624.1"/>
    <property type="molecule type" value="Genomic_DNA"/>
</dbReference>
<sequence length="170" mass="19698">MAENDEVSLMKLYQDLISSPPGATWSTKLQNYCEIFWTRVEREPIPPPDLVDEFIKLLRNDDNLLLARLVIPDLRIAIEPPDNPIKLKILGHIDPNRSSIRLLGARTQQYDTEEHTHFLEERQLLLEAELYRASLLLYGHSNINEAQKKRLQEWLAAYPAESTVDLPSLR</sequence>
<dbReference type="RefSeq" id="XP_014555208.1">
    <property type="nucleotide sequence ID" value="XM_014699722.1"/>
</dbReference>
<dbReference type="Proteomes" id="UP000054337">
    <property type="component" value="Unassembled WGS sequence"/>
</dbReference>
<dbReference type="GeneID" id="26248475"/>
<dbReference type="HOGENOM" id="CLU_1571609_0_0_1"/>
<protein>
    <submittedName>
        <fullName evidence="1">Uncharacterized protein</fullName>
    </submittedName>
</protein>
<gene>
    <name evidence="1" type="ORF">COCVIDRAFT_103029</name>
</gene>
<name>W7EFC8_BIPV3</name>
<reference evidence="1 2" key="1">
    <citation type="journal article" date="2013" name="PLoS Genet.">
        <title>Comparative genome structure, secondary metabolite, and effector coding capacity across Cochliobolus pathogens.</title>
        <authorList>
            <person name="Condon B.J."/>
            <person name="Leng Y."/>
            <person name="Wu D."/>
            <person name="Bushley K.E."/>
            <person name="Ohm R.A."/>
            <person name="Otillar R."/>
            <person name="Martin J."/>
            <person name="Schackwitz W."/>
            <person name="Grimwood J."/>
            <person name="MohdZainudin N."/>
            <person name="Xue C."/>
            <person name="Wang R."/>
            <person name="Manning V.A."/>
            <person name="Dhillon B."/>
            <person name="Tu Z.J."/>
            <person name="Steffenson B.J."/>
            <person name="Salamov A."/>
            <person name="Sun H."/>
            <person name="Lowry S."/>
            <person name="LaButti K."/>
            <person name="Han J."/>
            <person name="Copeland A."/>
            <person name="Lindquist E."/>
            <person name="Barry K."/>
            <person name="Schmutz J."/>
            <person name="Baker S.E."/>
            <person name="Ciuffetti L.M."/>
            <person name="Grigoriev I.V."/>
            <person name="Zhong S."/>
            <person name="Turgeon B.G."/>
        </authorList>
    </citation>
    <scope>NUCLEOTIDE SEQUENCE [LARGE SCALE GENOMIC DNA]</scope>
    <source>
        <strain evidence="1 2">FI3</strain>
    </source>
</reference>
<dbReference type="AlphaFoldDB" id="W7EFC8"/>
<evidence type="ECO:0000313" key="2">
    <source>
        <dbReference type="Proteomes" id="UP000054337"/>
    </source>
</evidence>
<keyword evidence="2" id="KW-1185">Reference proteome</keyword>
<proteinExistence type="predicted"/>
<evidence type="ECO:0000313" key="1">
    <source>
        <dbReference type="EMBL" id="EUN25624.1"/>
    </source>
</evidence>